<evidence type="ECO:0000313" key="2">
    <source>
        <dbReference type="EMBL" id="GBF99469.1"/>
    </source>
</evidence>
<evidence type="ECO:0000256" key="1">
    <source>
        <dbReference type="SAM" id="SignalP"/>
    </source>
</evidence>
<name>A0A2V0PIS8_9CHLO</name>
<dbReference type="EMBL" id="BDRX01000159">
    <property type="protein sequence ID" value="GBF99469.1"/>
    <property type="molecule type" value="Genomic_DNA"/>
</dbReference>
<sequence>MHPALLLCGAGRATAAATAAEALAACRWAAAAAACSCSGGGSQAPPPSPWLLSRRGYAAAAAAAHAPLMLSTADCKDCVGSTAPAAIEIVCISVPGSQGIAAVGAAGCAAASTVSGANRSVCAFTTAVVKVTAAKAGKGKGLAAVQFEAEDGKTCTCGGTAADGAKTRSYEYRPNGATAVPPFRLASVLPTSKCTRDGVLSFTGLATAWTQKALDAERFILWTLAGVENGTCSKEGLAAAKTGLVKIAAARATTAVKGTVALAKDASGDLAFCAPGEGGSSQITYWVAITFKAADSVAKKLARTVMSLGANPCTTSPEAAALCSALASSPGGGTVERLGSTGQAVVGGPSNAFDYDYYDPHSCTASFQLCDSDEECCSGACSYTPELGPGQCA</sequence>
<dbReference type="Proteomes" id="UP000247498">
    <property type="component" value="Unassembled WGS sequence"/>
</dbReference>
<feature type="signal peptide" evidence="1">
    <location>
        <begin position="1"/>
        <end position="15"/>
    </location>
</feature>
<proteinExistence type="predicted"/>
<feature type="chain" id="PRO_5015908120" description="Pherophorin domain-containing protein" evidence="1">
    <location>
        <begin position="16"/>
        <end position="393"/>
    </location>
</feature>
<keyword evidence="1" id="KW-0732">Signal</keyword>
<keyword evidence="3" id="KW-1185">Reference proteome</keyword>
<evidence type="ECO:0000313" key="3">
    <source>
        <dbReference type="Proteomes" id="UP000247498"/>
    </source>
</evidence>
<comment type="caution">
    <text evidence="2">The sequence shown here is derived from an EMBL/GenBank/DDBJ whole genome shotgun (WGS) entry which is preliminary data.</text>
</comment>
<evidence type="ECO:0008006" key="4">
    <source>
        <dbReference type="Google" id="ProtNLM"/>
    </source>
</evidence>
<organism evidence="2 3">
    <name type="scientific">Raphidocelis subcapitata</name>
    <dbReference type="NCBI Taxonomy" id="307507"/>
    <lineage>
        <taxon>Eukaryota</taxon>
        <taxon>Viridiplantae</taxon>
        <taxon>Chlorophyta</taxon>
        <taxon>core chlorophytes</taxon>
        <taxon>Chlorophyceae</taxon>
        <taxon>CS clade</taxon>
        <taxon>Sphaeropleales</taxon>
        <taxon>Selenastraceae</taxon>
        <taxon>Raphidocelis</taxon>
    </lineage>
</organism>
<dbReference type="InParanoid" id="A0A2V0PIS8"/>
<reference evidence="2 3" key="1">
    <citation type="journal article" date="2018" name="Sci. Rep.">
        <title>Raphidocelis subcapitata (=Pseudokirchneriella subcapitata) provides an insight into genome evolution and environmental adaptations in the Sphaeropleales.</title>
        <authorList>
            <person name="Suzuki S."/>
            <person name="Yamaguchi H."/>
            <person name="Nakajima N."/>
            <person name="Kawachi M."/>
        </authorList>
    </citation>
    <scope>NUCLEOTIDE SEQUENCE [LARGE SCALE GENOMIC DNA]</scope>
    <source>
        <strain evidence="2 3">NIES-35</strain>
    </source>
</reference>
<gene>
    <name evidence="2" type="ORF">Rsub_12137</name>
</gene>
<protein>
    <recommendedName>
        <fullName evidence="4">Pherophorin domain-containing protein</fullName>
    </recommendedName>
</protein>
<accession>A0A2V0PIS8</accession>
<dbReference type="AlphaFoldDB" id="A0A2V0PIS8"/>